<evidence type="ECO:0000313" key="2">
    <source>
        <dbReference type="EMBL" id="EJU06132.1"/>
    </source>
</evidence>
<dbReference type="EMBL" id="JH795855">
    <property type="protein sequence ID" value="EJU06132.1"/>
    <property type="molecule type" value="Genomic_DNA"/>
</dbReference>
<dbReference type="InterPro" id="IPR001214">
    <property type="entry name" value="SET_dom"/>
</dbReference>
<dbReference type="SUPFAM" id="SSF82199">
    <property type="entry name" value="SET domain"/>
    <property type="match status" value="1"/>
</dbReference>
<dbReference type="RefSeq" id="XP_040633026.1">
    <property type="nucleotide sequence ID" value="XM_040767707.1"/>
</dbReference>
<dbReference type="Proteomes" id="UP000030653">
    <property type="component" value="Unassembled WGS sequence"/>
</dbReference>
<dbReference type="InterPro" id="IPR046341">
    <property type="entry name" value="SET_dom_sf"/>
</dbReference>
<dbReference type="Pfam" id="PF00856">
    <property type="entry name" value="SET"/>
    <property type="match status" value="1"/>
</dbReference>
<dbReference type="OrthoDB" id="2154253at2759"/>
<feature type="domain" description="SET" evidence="1">
    <location>
        <begin position="22"/>
        <end position="323"/>
    </location>
</feature>
<dbReference type="Gene3D" id="6.10.140.2220">
    <property type="match status" value="1"/>
</dbReference>
<dbReference type="PANTHER" id="PTHR12197">
    <property type="entry name" value="HISTONE-LYSINE N-METHYLTRANSFERASE SMYD"/>
    <property type="match status" value="1"/>
</dbReference>
<dbReference type="HOGENOM" id="CLU_016261_0_0_1"/>
<reference evidence="2 3" key="1">
    <citation type="journal article" date="2012" name="Science">
        <title>The Paleozoic origin of enzymatic lignin decomposition reconstructed from 31 fungal genomes.</title>
        <authorList>
            <person name="Floudas D."/>
            <person name="Binder M."/>
            <person name="Riley R."/>
            <person name="Barry K."/>
            <person name="Blanchette R.A."/>
            <person name="Henrissat B."/>
            <person name="Martinez A.T."/>
            <person name="Otillar R."/>
            <person name="Spatafora J.W."/>
            <person name="Yadav J.S."/>
            <person name="Aerts A."/>
            <person name="Benoit I."/>
            <person name="Boyd A."/>
            <person name="Carlson A."/>
            <person name="Copeland A."/>
            <person name="Coutinho P.M."/>
            <person name="de Vries R.P."/>
            <person name="Ferreira P."/>
            <person name="Findley K."/>
            <person name="Foster B."/>
            <person name="Gaskell J."/>
            <person name="Glotzer D."/>
            <person name="Gorecki P."/>
            <person name="Heitman J."/>
            <person name="Hesse C."/>
            <person name="Hori C."/>
            <person name="Igarashi K."/>
            <person name="Jurgens J.A."/>
            <person name="Kallen N."/>
            <person name="Kersten P."/>
            <person name="Kohler A."/>
            <person name="Kuees U."/>
            <person name="Kumar T.K.A."/>
            <person name="Kuo A."/>
            <person name="LaButti K."/>
            <person name="Larrondo L.F."/>
            <person name="Lindquist E."/>
            <person name="Ling A."/>
            <person name="Lombard V."/>
            <person name="Lucas S."/>
            <person name="Lundell T."/>
            <person name="Martin R."/>
            <person name="McLaughlin D.J."/>
            <person name="Morgenstern I."/>
            <person name="Morin E."/>
            <person name="Murat C."/>
            <person name="Nagy L.G."/>
            <person name="Nolan M."/>
            <person name="Ohm R.A."/>
            <person name="Patyshakuliyeva A."/>
            <person name="Rokas A."/>
            <person name="Ruiz-Duenas F.J."/>
            <person name="Sabat G."/>
            <person name="Salamov A."/>
            <person name="Samejima M."/>
            <person name="Schmutz J."/>
            <person name="Slot J.C."/>
            <person name="St John F."/>
            <person name="Stenlid J."/>
            <person name="Sun H."/>
            <person name="Sun S."/>
            <person name="Syed K."/>
            <person name="Tsang A."/>
            <person name="Wiebenga A."/>
            <person name="Young D."/>
            <person name="Pisabarro A."/>
            <person name="Eastwood D.C."/>
            <person name="Martin F."/>
            <person name="Cullen D."/>
            <person name="Grigoriev I.V."/>
            <person name="Hibbett D.S."/>
        </authorList>
    </citation>
    <scope>NUCLEOTIDE SEQUENCE [LARGE SCALE GENOMIC DNA]</scope>
    <source>
        <strain evidence="2 3">DJM-731 SS1</strain>
    </source>
</reference>
<organism evidence="2 3">
    <name type="scientific">Dacryopinax primogenitus (strain DJM 731)</name>
    <name type="common">Brown rot fungus</name>
    <dbReference type="NCBI Taxonomy" id="1858805"/>
    <lineage>
        <taxon>Eukaryota</taxon>
        <taxon>Fungi</taxon>
        <taxon>Dikarya</taxon>
        <taxon>Basidiomycota</taxon>
        <taxon>Agaricomycotina</taxon>
        <taxon>Dacrymycetes</taxon>
        <taxon>Dacrymycetales</taxon>
        <taxon>Dacrymycetaceae</taxon>
        <taxon>Dacryopinax</taxon>
    </lineage>
</organism>
<evidence type="ECO:0000259" key="1">
    <source>
        <dbReference type="Pfam" id="PF00856"/>
    </source>
</evidence>
<proteinExistence type="predicted"/>
<dbReference type="Gene3D" id="2.170.270.10">
    <property type="entry name" value="SET domain"/>
    <property type="match status" value="1"/>
</dbReference>
<evidence type="ECO:0000313" key="3">
    <source>
        <dbReference type="Proteomes" id="UP000030653"/>
    </source>
</evidence>
<accession>M5GFB9</accession>
<dbReference type="GO" id="GO:0005634">
    <property type="term" value="C:nucleus"/>
    <property type="evidence" value="ECO:0007669"/>
    <property type="project" value="TreeGrafter"/>
</dbReference>
<name>M5GFB9_DACPD</name>
<dbReference type="PANTHER" id="PTHR12197:SF251">
    <property type="entry name" value="EG:BACR7C10.4 PROTEIN"/>
    <property type="match status" value="1"/>
</dbReference>
<keyword evidence="3" id="KW-1185">Reference proteome</keyword>
<dbReference type="OMA" id="GKMLYNA"/>
<protein>
    <recommendedName>
        <fullName evidence="1">SET domain-containing protein</fullName>
    </recommendedName>
</protein>
<gene>
    <name evidence="2" type="ORF">DACRYDRAFT_103080</name>
</gene>
<dbReference type="AlphaFoldDB" id="M5GFB9"/>
<dbReference type="Gene3D" id="1.10.220.160">
    <property type="match status" value="1"/>
</dbReference>
<dbReference type="GeneID" id="63682769"/>
<dbReference type="InterPro" id="IPR050869">
    <property type="entry name" value="H3K4_H4K5_MeTrfase"/>
</dbReference>
<sequence length="380" mass="42359">MNVVVRQIIATEQANSSPRKVVLIASKDFQHGEEIYKEHPVIAQLDIDLEGTAQYCSHCFRALQSGKSITPPEDLLGSAYCSTECQMISDTQSQNLLFGRGPLVPNEAVTGQLERTEAAEAERRAYQQAFVDFLKACGWTQVLLVGRFCARHVSEEVKKLAPLPASLVERSALPEPITPSPEYTFYDHVERLKFLEIQPTEMVMLEHNLLQDVLKKAVAGLEEVVEINKYLAMKGRIAYNSIGVAFDGGRDDRADPKGRVETWEWSRTPVGTERQIGSALYRVSSYLTHSCSPSVRLCFKGTNELHLIANRAISKGEHLTMSYTSIEAKNGEAPEVARRQRRIRLARGWRFACECEACTGKKSEVVGTMTAPDVILEKGV</sequence>
<dbReference type="STRING" id="1858805.M5GFB9"/>
<dbReference type="CDD" id="cd20071">
    <property type="entry name" value="SET_SMYD"/>
    <property type="match status" value="1"/>
</dbReference>